<dbReference type="InterPro" id="IPR006121">
    <property type="entry name" value="HMA_dom"/>
</dbReference>
<feature type="region of interest" description="Disordered" evidence="1">
    <location>
        <begin position="20"/>
        <end position="39"/>
    </location>
</feature>
<dbReference type="GO" id="GO:0046872">
    <property type="term" value="F:metal ion binding"/>
    <property type="evidence" value="ECO:0007669"/>
    <property type="project" value="InterPro"/>
</dbReference>
<dbReference type="InterPro" id="IPR044526">
    <property type="entry name" value="NAKR1-3"/>
</dbReference>
<dbReference type="SUPFAM" id="SSF55008">
    <property type="entry name" value="HMA, heavy metal-associated domain"/>
    <property type="match status" value="1"/>
</dbReference>
<dbReference type="ExpressionAtlas" id="B6T2B5">
    <property type="expression patterns" value="baseline and differential"/>
</dbReference>
<sequence>MAARGFQLRLSRWFQRSHASVSQSQDEDDRGGERNGLMRSHLDQIVPVTDFAGTSNSKALAVRVEPAKTVALKVSMHCYGCARKVEKQVKKLQGVVSIRVELESKRLTVVGDVSPTDVLECVCKVTKHAEILQAP</sequence>
<reference evidence="3" key="1">
    <citation type="journal article" date="2009" name="Plant Mol. Biol.">
        <title>Insights into corn genes derived from large-scale cDNA sequencing.</title>
        <authorList>
            <person name="Alexandrov N.N."/>
            <person name="Brover V.V."/>
            <person name="Freidin S."/>
            <person name="Troukhan M.E."/>
            <person name="Tatarinova T.V."/>
            <person name="Zhang H."/>
            <person name="Swaller T.J."/>
            <person name="Lu Y.P."/>
            <person name="Bouck J."/>
            <person name="Flavell R.B."/>
            <person name="Feldmann K.A."/>
        </authorList>
    </citation>
    <scope>NUCLEOTIDE SEQUENCE</scope>
</reference>
<evidence type="ECO:0000313" key="3">
    <source>
        <dbReference type="EMBL" id="ACG31248.1"/>
    </source>
</evidence>
<feature type="domain" description="HMA" evidence="2">
    <location>
        <begin position="67"/>
        <end position="130"/>
    </location>
</feature>
<dbReference type="PANTHER" id="PTHR46119:SF7">
    <property type="entry name" value="OS01G0595201 PROTEIN"/>
    <property type="match status" value="1"/>
</dbReference>
<evidence type="ECO:0000256" key="1">
    <source>
        <dbReference type="SAM" id="MobiDB-lite"/>
    </source>
</evidence>
<organism evidence="3">
    <name type="scientific">Zea mays</name>
    <name type="common">Maize</name>
    <dbReference type="NCBI Taxonomy" id="4577"/>
    <lineage>
        <taxon>Eukaryota</taxon>
        <taxon>Viridiplantae</taxon>
        <taxon>Streptophyta</taxon>
        <taxon>Embryophyta</taxon>
        <taxon>Tracheophyta</taxon>
        <taxon>Spermatophyta</taxon>
        <taxon>Magnoliopsida</taxon>
        <taxon>Liliopsida</taxon>
        <taxon>Poales</taxon>
        <taxon>Poaceae</taxon>
        <taxon>PACMAD clade</taxon>
        <taxon>Panicoideae</taxon>
        <taxon>Andropogonodae</taxon>
        <taxon>Andropogoneae</taxon>
        <taxon>Tripsacinae</taxon>
        <taxon>Zea</taxon>
    </lineage>
</organism>
<evidence type="ECO:0000259" key="2">
    <source>
        <dbReference type="PROSITE" id="PS50846"/>
    </source>
</evidence>
<dbReference type="InterPro" id="IPR036163">
    <property type="entry name" value="HMA_dom_sf"/>
</dbReference>
<proteinExistence type="evidence at transcript level"/>
<dbReference type="CDD" id="cd00371">
    <property type="entry name" value="HMA"/>
    <property type="match status" value="1"/>
</dbReference>
<dbReference type="Pfam" id="PF00403">
    <property type="entry name" value="HMA"/>
    <property type="match status" value="1"/>
</dbReference>
<dbReference type="PANTHER" id="PTHR46119">
    <property type="entry name" value="OS08G0405700 PROTEIN"/>
    <property type="match status" value="1"/>
</dbReference>
<dbReference type="PROSITE" id="PS50846">
    <property type="entry name" value="HMA_2"/>
    <property type="match status" value="1"/>
</dbReference>
<dbReference type="EMBL" id="EU959130">
    <property type="protein sequence ID" value="ACG31248.1"/>
    <property type="molecule type" value="mRNA"/>
</dbReference>
<dbReference type="AlphaFoldDB" id="B6T2B5"/>
<dbReference type="Gene3D" id="3.30.70.100">
    <property type="match status" value="1"/>
</dbReference>
<protein>
    <submittedName>
        <fullName evidence="3">Metal ion binding protein</fullName>
    </submittedName>
</protein>
<name>B6T2B5_MAIZE</name>
<accession>B6T2B5</accession>